<name>A0A2P5Y2H6_GOSBA</name>
<dbReference type="AlphaFoldDB" id="A0A2P5Y2H6"/>
<feature type="compositionally biased region" description="Basic and acidic residues" evidence="1">
    <location>
        <begin position="23"/>
        <end position="34"/>
    </location>
</feature>
<evidence type="ECO:0000256" key="1">
    <source>
        <dbReference type="SAM" id="MobiDB-lite"/>
    </source>
</evidence>
<feature type="compositionally biased region" description="Basic and acidic residues" evidence="1">
    <location>
        <begin position="44"/>
        <end position="68"/>
    </location>
</feature>
<feature type="region of interest" description="Disordered" evidence="1">
    <location>
        <begin position="23"/>
        <end position="68"/>
    </location>
</feature>
<proteinExistence type="predicted"/>
<protein>
    <submittedName>
        <fullName evidence="2">Uncharacterized protein</fullName>
    </submittedName>
</protein>
<reference evidence="2 3" key="1">
    <citation type="submission" date="2015-01" db="EMBL/GenBank/DDBJ databases">
        <title>Genome of allotetraploid Gossypium barbadense reveals genomic plasticity and fiber elongation in cotton evolution.</title>
        <authorList>
            <person name="Chen X."/>
            <person name="Liu X."/>
            <person name="Zhao B."/>
            <person name="Zheng H."/>
            <person name="Hu Y."/>
            <person name="Lu G."/>
            <person name="Yang C."/>
            <person name="Chen J."/>
            <person name="Shan C."/>
            <person name="Zhang L."/>
            <person name="Zhou Y."/>
            <person name="Wang L."/>
            <person name="Guo W."/>
            <person name="Bai Y."/>
            <person name="Ruan J."/>
            <person name="Shangguan X."/>
            <person name="Mao Y."/>
            <person name="Jiang J."/>
            <person name="Zhu Y."/>
            <person name="Lei J."/>
            <person name="Kang H."/>
            <person name="Chen S."/>
            <person name="He X."/>
            <person name="Wang R."/>
            <person name="Wang Y."/>
            <person name="Chen J."/>
            <person name="Wang L."/>
            <person name="Yu S."/>
            <person name="Wang B."/>
            <person name="Wei J."/>
            <person name="Song S."/>
            <person name="Lu X."/>
            <person name="Gao Z."/>
            <person name="Gu W."/>
            <person name="Deng X."/>
            <person name="Ma D."/>
            <person name="Wang S."/>
            <person name="Liang W."/>
            <person name="Fang L."/>
            <person name="Cai C."/>
            <person name="Zhu X."/>
            <person name="Zhou B."/>
            <person name="Zhang Y."/>
            <person name="Chen Z."/>
            <person name="Xu S."/>
            <person name="Zhu R."/>
            <person name="Wang S."/>
            <person name="Zhang T."/>
            <person name="Zhao G."/>
        </authorList>
    </citation>
    <scope>NUCLEOTIDE SEQUENCE [LARGE SCALE GENOMIC DNA]</scope>
    <source>
        <strain evidence="3">cv. Xinhai21</strain>
        <tissue evidence="2">Leaf</tissue>
    </source>
</reference>
<gene>
    <name evidence="2" type="ORF">GOBAR_AA10835</name>
</gene>
<evidence type="ECO:0000313" key="3">
    <source>
        <dbReference type="Proteomes" id="UP000239757"/>
    </source>
</evidence>
<organism evidence="2 3">
    <name type="scientific">Gossypium barbadense</name>
    <name type="common">Sea Island cotton</name>
    <name type="synonym">Hibiscus barbadensis</name>
    <dbReference type="NCBI Taxonomy" id="3634"/>
    <lineage>
        <taxon>Eukaryota</taxon>
        <taxon>Viridiplantae</taxon>
        <taxon>Streptophyta</taxon>
        <taxon>Embryophyta</taxon>
        <taxon>Tracheophyta</taxon>
        <taxon>Spermatophyta</taxon>
        <taxon>Magnoliopsida</taxon>
        <taxon>eudicotyledons</taxon>
        <taxon>Gunneridae</taxon>
        <taxon>Pentapetalae</taxon>
        <taxon>rosids</taxon>
        <taxon>malvids</taxon>
        <taxon>Malvales</taxon>
        <taxon>Malvaceae</taxon>
        <taxon>Malvoideae</taxon>
        <taxon>Gossypium</taxon>
    </lineage>
</organism>
<dbReference type="EMBL" id="KZ663819">
    <property type="protein sequence ID" value="PPS09810.1"/>
    <property type="molecule type" value="Genomic_DNA"/>
</dbReference>
<accession>A0A2P5Y2H6</accession>
<evidence type="ECO:0000313" key="2">
    <source>
        <dbReference type="EMBL" id="PPS09810.1"/>
    </source>
</evidence>
<dbReference type="Proteomes" id="UP000239757">
    <property type="component" value="Unassembled WGS sequence"/>
</dbReference>
<sequence>MNSHSGWEMKQSPFKLAILATHQESKKMSQKEAQELFSSTSRGPVHEDRRLQIEELDEWQMHKPRTPD</sequence>